<dbReference type="GO" id="GO:0000723">
    <property type="term" value="P:telomere maintenance"/>
    <property type="evidence" value="ECO:0000318"/>
    <property type="project" value="GO_Central"/>
</dbReference>
<dbReference type="GO" id="GO:0016787">
    <property type="term" value="F:hydrolase activity"/>
    <property type="evidence" value="ECO:0007669"/>
    <property type="project" value="UniProtKB-KW"/>
</dbReference>
<comment type="cofactor">
    <cofactor evidence="1">
        <name>Zn(2+)</name>
        <dbReference type="ChEBI" id="CHEBI:29105"/>
    </cofactor>
</comment>
<dbReference type="Pfam" id="PF00271">
    <property type="entry name" value="Helicase_C"/>
    <property type="match status" value="1"/>
</dbReference>
<dbReference type="InterPro" id="IPR001650">
    <property type="entry name" value="Helicase_C-like"/>
</dbReference>
<evidence type="ECO:0000256" key="6">
    <source>
        <dbReference type="ARBA" id="ARBA00022840"/>
    </source>
</evidence>
<feature type="compositionally biased region" description="Polar residues" evidence="11">
    <location>
        <begin position="85"/>
        <end position="96"/>
    </location>
</feature>
<dbReference type="SUPFAM" id="SSF47819">
    <property type="entry name" value="HRDC-like"/>
    <property type="match status" value="1"/>
</dbReference>
<evidence type="ECO:0000313" key="16">
    <source>
        <dbReference type="Proteomes" id="UP000007110"/>
    </source>
</evidence>
<dbReference type="SMART" id="SM00956">
    <property type="entry name" value="RQC"/>
    <property type="match status" value="1"/>
</dbReference>
<dbReference type="InterPro" id="IPR002121">
    <property type="entry name" value="HRDC_dom"/>
</dbReference>
<dbReference type="AlphaFoldDB" id="A0A7M7NG63"/>
<dbReference type="KEGG" id="spu:754123"/>
<feature type="region of interest" description="Disordered" evidence="11">
    <location>
        <begin position="881"/>
        <end position="902"/>
    </location>
</feature>
<dbReference type="InterPro" id="IPR011545">
    <property type="entry name" value="DEAD/DEAH_box_helicase_dom"/>
</dbReference>
<dbReference type="RefSeq" id="XP_030835274.1">
    <property type="nucleotide sequence ID" value="XM_030979414.1"/>
</dbReference>
<dbReference type="GO" id="GO:0006260">
    <property type="term" value="P:DNA replication"/>
    <property type="evidence" value="ECO:0000318"/>
    <property type="project" value="GO_Central"/>
</dbReference>
<dbReference type="GO" id="GO:0003677">
    <property type="term" value="F:DNA binding"/>
    <property type="evidence" value="ECO:0007669"/>
    <property type="project" value="UniProtKB-KW"/>
</dbReference>
<keyword evidence="6" id="KW-0067">ATP-binding</keyword>
<feature type="compositionally biased region" description="Low complexity" evidence="11">
    <location>
        <begin position="890"/>
        <end position="901"/>
    </location>
</feature>
<feature type="region of interest" description="Disordered" evidence="11">
    <location>
        <begin position="167"/>
        <end position="190"/>
    </location>
</feature>
<dbReference type="FunFam" id="1.10.150.80:FF:000005">
    <property type="entry name" value="Werner syndrome ATP-dependent helicase homolog"/>
    <property type="match status" value="1"/>
</dbReference>
<protein>
    <recommendedName>
        <fullName evidence="10">DNA 3'-5' helicase</fullName>
        <ecNumber evidence="10">5.6.2.4</ecNumber>
    </recommendedName>
</protein>
<dbReference type="InterPro" id="IPR004589">
    <property type="entry name" value="DNA_helicase_ATP-dep_RecQ"/>
</dbReference>
<dbReference type="GO" id="GO:0000724">
    <property type="term" value="P:double-strand break repair via homologous recombination"/>
    <property type="evidence" value="ECO:0000318"/>
    <property type="project" value="GO_Central"/>
</dbReference>
<keyword evidence="3" id="KW-0547">Nucleotide-binding</keyword>
<dbReference type="EnsemblMetazoa" id="XM_030979414">
    <property type="protein sequence ID" value="XP_030835274"/>
    <property type="gene ID" value="LOC754123"/>
</dbReference>
<dbReference type="CTD" id="7486"/>
<evidence type="ECO:0000256" key="10">
    <source>
        <dbReference type="ARBA" id="ARBA00034808"/>
    </source>
</evidence>
<name>A0A7M7NG63_STRPU</name>
<accession>A0A7M7NG63</accession>
<dbReference type="InterPro" id="IPR032284">
    <property type="entry name" value="RecQ_Zn-bd"/>
</dbReference>
<keyword evidence="16" id="KW-1185">Reference proteome</keyword>
<evidence type="ECO:0000256" key="3">
    <source>
        <dbReference type="ARBA" id="ARBA00022741"/>
    </source>
</evidence>
<evidence type="ECO:0000256" key="11">
    <source>
        <dbReference type="SAM" id="MobiDB-lite"/>
    </source>
</evidence>
<dbReference type="InterPro" id="IPR018982">
    <property type="entry name" value="RQC_domain"/>
</dbReference>
<dbReference type="SUPFAM" id="SSF46785">
    <property type="entry name" value="Winged helix' DNA-binding domain"/>
    <property type="match status" value="1"/>
</dbReference>
<evidence type="ECO:0000256" key="8">
    <source>
        <dbReference type="ARBA" id="ARBA00023235"/>
    </source>
</evidence>
<dbReference type="GO" id="GO:0009378">
    <property type="term" value="F:four-way junction helicase activity"/>
    <property type="evidence" value="ECO:0000318"/>
    <property type="project" value="GO_Central"/>
</dbReference>
<dbReference type="Gene3D" id="1.10.10.10">
    <property type="entry name" value="Winged helix-like DNA-binding domain superfamily/Winged helix DNA-binding domain"/>
    <property type="match status" value="1"/>
</dbReference>
<dbReference type="PANTHER" id="PTHR13710">
    <property type="entry name" value="DNA HELICASE RECQ FAMILY MEMBER"/>
    <property type="match status" value="1"/>
</dbReference>
<dbReference type="OrthoDB" id="10261556at2759"/>
<dbReference type="Pfam" id="PF16124">
    <property type="entry name" value="RecQ_Zn_bind"/>
    <property type="match status" value="1"/>
</dbReference>
<proteinExistence type="inferred from homology"/>
<dbReference type="PROSITE" id="PS51194">
    <property type="entry name" value="HELICASE_CTER"/>
    <property type="match status" value="1"/>
</dbReference>
<dbReference type="CDD" id="cd18794">
    <property type="entry name" value="SF2_C_RecQ"/>
    <property type="match status" value="1"/>
</dbReference>
<keyword evidence="4" id="KW-0378">Hydrolase</keyword>
<feature type="compositionally biased region" description="Low complexity" evidence="11">
    <location>
        <begin position="1023"/>
        <end position="1043"/>
    </location>
</feature>
<dbReference type="NCBIfam" id="TIGR00614">
    <property type="entry name" value="recQ_fam"/>
    <property type="match status" value="1"/>
</dbReference>
<evidence type="ECO:0000259" key="12">
    <source>
        <dbReference type="PROSITE" id="PS50967"/>
    </source>
</evidence>
<comment type="similarity">
    <text evidence="2">Belongs to the helicase family. RecQ subfamily.</text>
</comment>
<evidence type="ECO:0000256" key="7">
    <source>
        <dbReference type="ARBA" id="ARBA00023125"/>
    </source>
</evidence>
<reference evidence="15" key="2">
    <citation type="submission" date="2021-01" db="UniProtKB">
        <authorList>
            <consortium name="EnsemblMetazoa"/>
        </authorList>
    </citation>
    <scope>IDENTIFICATION</scope>
</reference>
<dbReference type="InterPro" id="IPR014001">
    <property type="entry name" value="Helicase_ATP-bd"/>
</dbReference>
<sequence length="1170" mass="130106">MDVASLVSQLSSLQRLAHATLETLDYQSKLLGISQGCVTKGLDLVKTATTAVKGLQSLLNENEQTRQATSLEEMETLNCEEDSSPEASSTPSTNTDLVKLEYDGFVDEDSIVKVKKEYIQPVEEEDSKPDLSAELFDDFEDEEEIDENMLAEIDAMCEAVANSSTDTINDSMVSKDDENETANDPSVTPPEKKYINALKKSFGHASFRPMQWKIIHSILKNRRDQCVVMATGYGKSLCYQFPSVFTGGVSIIISPLISLMEDQVQALRIANIKACYLGSAQKDMAQARRNLLKGEYRLVYMTPEFISVATDLIEDVQRKVGITLVAIDEAHCVSQWGHDFRSAYRTLGNLRQLLPEVPFLALTATATPMVQKDICRSLHLKNPDVTCTSFDRPNLYLQVQLKTNDVENDLANILIETQKFNYEFDGPTIIYCPTKKATESVGSTLKNLGVKADIYHAGMNPERRKENHHKFVRDELQCIVATVAFGMGIDKPDVRNVIHYGAPKDIESYYQEIGRAGRDGMPSNCFAFYSRADFVLNWHFVREIKSVEFQEHKAKMIKKIEDYVQTSQCRRKLILSHFQHNAKSLLTGSRDCCDNCKRKLEGGEDSVENSQSRELDLTKELHHLLSAIDITGGRFGLSIPIFFLRGSFNQRLPQHLTKHKKFGIGKYRPEKWWKAFGYQMLNMRLLVEQAIPGNKFCQTVDLSQEGYTMYRSMESGTNASFMLEPNQELRAAMKEKDRVKPTILPQKTPAQISRQILPRVQTGSWNQYMQASVGGATEDIVATQKPVDPKEQEFQGKLYSKLMNLRNNIASEMGAAPYMVANNKNLLDLAVIRPASIKSMLKIDGIAQARADNFGAQFIEAIKSFCKENDIQLDNFPASAPSSISDKVESSQSSGPSSSGGCTFLRGAKVGKLSETKNESYTLFHEKGMTLEDIAIRRGLKVSTIGGHLADAIEAGYPVNFARAGITPSIQKEIEKVIRDPPINSDISVLGPIKELLPDYEWHEIKCVIAILKVQYGMPVKVSSATSSPSSSQGSNLSNASPSTRYGQFQSQNSSQTSRMLRSSPSKPSPSSTPSSSKPSPVVKQHSIPAYMTQPQREVLKRSQTLPDMPTKSPSKGNTPPVQSKPDQSMSKRKLPSWFGGSAGKKGKGEAGSQDVSTKRKLKGNALFRK</sequence>
<dbReference type="InterPro" id="IPR044876">
    <property type="entry name" value="HRDC_dom_sf"/>
</dbReference>
<dbReference type="InterPro" id="IPR027417">
    <property type="entry name" value="P-loop_NTPase"/>
</dbReference>
<evidence type="ECO:0000256" key="1">
    <source>
        <dbReference type="ARBA" id="ARBA00001947"/>
    </source>
</evidence>
<dbReference type="SUPFAM" id="SSF52540">
    <property type="entry name" value="P-loop containing nucleoside triphosphate hydrolases"/>
    <property type="match status" value="1"/>
</dbReference>
<dbReference type="PANTHER" id="PTHR13710:SF120">
    <property type="entry name" value="BIFUNCTIONAL 3'-5' EXONUCLEASE_ATP-DEPENDENT HELICASE WRN"/>
    <property type="match status" value="1"/>
</dbReference>
<dbReference type="Gene3D" id="3.40.50.300">
    <property type="entry name" value="P-loop containing nucleotide triphosphate hydrolases"/>
    <property type="match status" value="2"/>
</dbReference>
<dbReference type="InterPro" id="IPR036390">
    <property type="entry name" value="WH_DNA-bd_sf"/>
</dbReference>
<dbReference type="GO" id="GO:0005694">
    <property type="term" value="C:chromosome"/>
    <property type="evidence" value="ECO:0000318"/>
    <property type="project" value="GO_Central"/>
</dbReference>
<organism evidence="15 16">
    <name type="scientific">Strongylocentrotus purpuratus</name>
    <name type="common">Purple sea urchin</name>
    <dbReference type="NCBI Taxonomy" id="7668"/>
    <lineage>
        <taxon>Eukaryota</taxon>
        <taxon>Metazoa</taxon>
        <taxon>Echinodermata</taxon>
        <taxon>Eleutherozoa</taxon>
        <taxon>Echinozoa</taxon>
        <taxon>Echinoidea</taxon>
        <taxon>Euechinoidea</taxon>
        <taxon>Echinacea</taxon>
        <taxon>Camarodonta</taxon>
        <taxon>Echinidea</taxon>
        <taxon>Strongylocentrotidae</taxon>
        <taxon>Strongylocentrotus</taxon>
    </lineage>
</organism>
<dbReference type="Proteomes" id="UP000007110">
    <property type="component" value="Unassembled WGS sequence"/>
</dbReference>
<feature type="domain" description="Helicase C-terminal" evidence="14">
    <location>
        <begin position="409"/>
        <end position="565"/>
    </location>
</feature>
<dbReference type="GO" id="GO:0005654">
    <property type="term" value="C:nucleoplasm"/>
    <property type="evidence" value="ECO:0000318"/>
    <property type="project" value="GO_Central"/>
</dbReference>
<dbReference type="Pfam" id="PF14493">
    <property type="entry name" value="HTH_40"/>
    <property type="match status" value="1"/>
</dbReference>
<feature type="region of interest" description="Disordered" evidence="11">
    <location>
        <begin position="77"/>
        <end position="96"/>
    </location>
</feature>
<dbReference type="PROSITE" id="PS51192">
    <property type="entry name" value="HELICASE_ATP_BIND_1"/>
    <property type="match status" value="1"/>
</dbReference>
<dbReference type="GO" id="GO:0043138">
    <property type="term" value="F:3'-5' DNA helicase activity"/>
    <property type="evidence" value="ECO:0000318"/>
    <property type="project" value="GO_Central"/>
</dbReference>
<evidence type="ECO:0000256" key="2">
    <source>
        <dbReference type="ARBA" id="ARBA00005446"/>
    </source>
</evidence>
<dbReference type="Gene3D" id="1.10.150.80">
    <property type="entry name" value="HRDC domain"/>
    <property type="match status" value="1"/>
</dbReference>
<dbReference type="Pfam" id="PF09382">
    <property type="entry name" value="RQC"/>
    <property type="match status" value="1"/>
</dbReference>
<comment type="catalytic activity">
    <reaction evidence="9">
        <text>Couples ATP hydrolysis with the unwinding of duplex DNA by translocating in the 3'-5' direction.</text>
        <dbReference type="EC" id="5.6.2.4"/>
    </reaction>
</comment>
<keyword evidence="8" id="KW-0413">Isomerase</keyword>
<dbReference type="InParanoid" id="A0A7M7NG63"/>
<keyword evidence="5" id="KW-0347">Helicase</keyword>
<evidence type="ECO:0000256" key="9">
    <source>
        <dbReference type="ARBA" id="ARBA00034617"/>
    </source>
</evidence>
<keyword evidence="7" id="KW-0238">DNA-binding</keyword>
<evidence type="ECO:0000259" key="13">
    <source>
        <dbReference type="PROSITE" id="PS51192"/>
    </source>
</evidence>
<dbReference type="InterPro" id="IPR036388">
    <property type="entry name" value="WH-like_DNA-bd_sf"/>
</dbReference>
<feature type="domain" description="HRDC" evidence="12">
    <location>
        <begin position="792"/>
        <end position="872"/>
    </location>
</feature>
<dbReference type="Pfam" id="PF00270">
    <property type="entry name" value="DEAD"/>
    <property type="match status" value="1"/>
</dbReference>
<feature type="compositionally biased region" description="Polar residues" evidence="11">
    <location>
        <begin position="1102"/>
        <end position="1129"/>
    </location>
</feature>
<feature type="region of interest" description="Disordered" evidence="11">
    <location>
        <begin position="1022"/>
        <end position="1170"/>
    </location>
</feature>
<dbReference type="InterPro" id="IPR010997">
    <property type="entry name" value="HRDC-like_sf"/>
</dbReference>
<dbReference type="OMA" id="VGLTHEI"/>
<evidence type="ECO:0000313" key="15">
    <source>
        <dbReference type="EnsemblMetazoa" id="XP_030835274"/>
    </source>
</evidence>
<dbReference type="GO" id="GO:0005737">
    <property type="term" value="C:cytoplasm"/>
    <property type="evidence" value="ECO:0000318"/>
    <property type="project" value="GO_Central"/>
</dbReference>
<dbReference type="SMART" id="SM00487">
    <property type="entry name" value="DEXDc"/>
    <property type="match status" value="1"/>
</dbReference>
<dbReference type="GO" id="GO:0005634">
    <property type="term" value="C:nucleus"/>
    <property type="evidence" value="ECO:0000318"/>
    <property type="project" value="GO_Central"/>
</dbReference>
<dbReference type="GeneID" id="754123"/>
<dbReference type="FunFam" id="3.40.50.300:FF:000941">
    <property type="entry name" value="Werner syndrome RecQ like helicase"/>
    <property type="match status" value="1"/>
</dbReference>
<reference evidence="16" key="1">
    <citation type="submission" date="2015-02" db="EMBL/GenBank/DDBJ databases">
        <title>Genome sequencing for Strongylocentrotus purpuratus.</title>
        <authorList>
            <person name="Murali S."/>
            <person name="Liu Y."/>
            <person name="Vee V."/>
            <person name="English A."/>
            <person name="Wang M."/>
            <person name="Skinner E."/>
            <person name="Han Y."/>
            <person name="Muzny D.M."/>
            <person name="Worley K.C."/>
            <person name="Gibbs R.A."/>
        </authorList>
    </citation>
    <scope>NUCLEOTIDE SEQUENCE</scope>
</reference>
<dbReference type="SMART" id="SM00341">
    <property type="entry name" value="HRDC"/>
    <property type="match status" value="1"/>
</dbReference>
<evidence type="ECO:0000256" key="4">
    <source>
        <dbReference type="ARBA" id="ARBA00022801"/>
    </source>
</evidence>
<dbReference type="EC" id="5.6.2.4" evidence="10"/>
<dbReference type="SMART" id="SM00490">
    <property type="entry name" value="HELICc"/>
    <property type="match status" value="1"/>
</dbReference>
<feature type="compositionally biased region" description="Basic residues" evidence="11">
    <location>
        <begin position="1159"/>
        <end position="1170"/>
    </location>
</feature>
<dbReference type="InterPro" id="IPR029491">
    <property type="entry name" value="Helicase_HTH"/>
</dbReference>
<feature type="domain" description="Helicase ATP-binding" evidence="13">
    <location>
        <begin position="216"/>
        <end position="384"/>
    </location>
</feature>
<dbReference type="PROSITE" id="PS50967">
    <property type="entry name" value="HRDC"/>
    <property type="match status" value="1"/>
</dbReference>
<feature type="compositionally biased region" description="Polar residues" evidence="11">
    <location>
        <begin position="1044"/>
        <end position="1061"/>
    </location>
</feature>
<evidence type="ECO:0000259" key="14">
    <source>
        <dbReference type="PROSITE" id="PS51194"/>
    </source>
</evidence>
<dbReference type="Pfam" id="PF00570">
    <property type="entry name" value="HRDC"/>
    <property type="match status" value="1"/>
</dbReference>
<dbReference type="GO" id="GO:0005524">
    <property type="term" value="F:ATP binding"/>
    <property type="evidence" value="ECO:0007669"/>
    <property type="project" value="UniProtKB-KW"/>
</dbReference>
<evidence type="ECO:0000256" key="5">
    <source>
        <dbReference type="ARBA" id="ARBA00022806"/>
    </source>
</evidence>
<feature type="compositionally biased region" description="Low complexity" evidence="11">
    <location>
        <begin position="1063"/>
        <end position="1081"/>
    </location>
</feature>